<evidence type="ECO:0000313" key="7">
    <source>
        <dbReference type="Proteomes" id="UP000829196"/>
    </source>
</evidence>
<dbReference type="OrthoDB" id="406505at2759"/>
<dbReference type="SMART" id="SM00837">
    <property type="entry name" value="DPBB_1"/>
    <property type="match status" value="1"/>
</dbReference>
<sequence length="129" mass="13788">MEKQIVLALTIVLCHFALSSAIVGTATYYTDQITPSACYGYEDMGTMIAAASDVIWDNRTACGRNYRLTCTGPTINAGVSQPCTGASVVVKIVDYCPPGCRATFDLSQEAFSTIADLNAGKIEIDYVQV</sequence>
<keyword evidence="2" id="KW-0964">Secreted</keyword>
<evidence type="ECO:0000259" key="5">
    <source>
        <dbReference type="PROSITE" id="PS50842"/>
    </source>
</evidence>
<dbReference type="InterPro" id="IPR007112">
    <property type="entry name" value="Expansin/allergen_DPBB_dom"/>
</dbReference>
<dbReference type="InterPro" id="IPR044206">
    <property type="entry name" value="EGC1/2"/>
</dbReference>
<dbReference type="Gene3D" id="2.40.40.10">
    <property type="entry name" value="RlpA-like domain"/>
    <property type="match status" value="1"/>
</dbReference>
<dbReference type="PANTHER" id="PTHR47295:SF14">
    <property type="entry name" value="OS06G0688300 PROTEIN"/>
    <property type="match status" value="1"/>
</dbReference>
<organism evidence="6 7">
    <name type="scientific">Dendrobium nobile</name>
    <name type="common">Orchid</name>
    <dbReference type="NCBI Taxonomy" id="94219"/>
    <lineage>
        <taxon>Eukaryota</taxon>
        <taxon>Viridiplantae</taxon>
        <taxon>Streptophyta</taxon>
        <taxon>Embryophyta</taxon>
        <taxon>Tracheophyta</taxon>
        <taxon>Spermatophyta</taxon>
        <taxon>Magnoliopsida</taxon>
        <taxon>Liliopsida</taxon>
        <taxon>Asparagales</taxon>
        <taxon>Orchidaceae</taxon>
        <taxon>Epidendroideae</taxon>
        <taxon>Malaxideae</taxon>
        <taxon>Dendrobiinae</taxon>
        <taxon>Dendrobium</taxon>
    </lineage>
</organism>
<gene>
    <name evidence="6" type="ORF">KFK09_015531</name>
</gene>
<keyword evidence="7" id="KW-1185">Reference proteome</keyword>
<evidence type="ECO:0000256" key="1">
    <source>
        <dbReference type="ARBA" id="ARBA00004613"/>
    </source>
</evidence>
<accession>A0A8T3B730</accession>
<evidence type="ECO:0000256" key="2">
    <source>
        <dbReference type="ARBA" id="ARBA00022525"/>
    </source>
</evidence>
<feature type="chain" id="PRO_5035925838" description="Expansin-like EG45 domain-containing protein" evidence="4">
    <location>
        <begin position="22"/>
        <end position="129"/>
    </location>
</feature>
<evidence type="ECO:0000256" key="4">
    <source>
        <dbReference type="SAM" id="SignalP"/>
    </source>
</evidence>
<comment type="caution">
    <text evidence="6">The sequence shown here is derived from an EMBL/GenBank/DDBJ whole genome shotgun (WGS) entry which is preliminary data.</text>
</comment>
<comment type="subcellular location">
    <subcellularLocation>
        <location evidence="1">Secreted</location>
    </subcellularLocation>
</comment>
<protein>
    <recommendedName>
        <fullName evidence="5">Expansin-like EG45 domain-containing protein</fullName>
    </recommendedName>
</protein>
<dbReference type="GO" id="GO:0048046">
    <property type="term" value="C:apoplast"/>
    <property type="evidence" value="ECO:0007669"/>
    <property type="project" value="InterPro"/>
</dbReference>
<keyword evidence="3 4" id="KW-0732">Signal</keyword>
<feature type="domain" description="Expansin-like EG45" evidence="5">
    <location>
        <begin position="24"/>
        <end position="129"/>
    </location>
</feature>
<name>A0A8T3B730_DENNO</name>
<dbReference type="PROSITE" id="PS50842">
    <property type="entry name" value="EXPANSIN_EG45"/>
    <property type="match status" value="1"/>
</dbReference>
<dbReference type="PANTHER" id="PTHR47295">
    <property type="entry name" value="EG45-LIKE DOMAIN CONTAINING PROTEIN 1-RELATED"/>
    <property type="match status" value="1"/>
</dbReference>
<dbReference type="Pfam" id="PF03330">
    <property type="entry name" value="DPBB_1"/>
    <property type="match status" value="1"/>
</dbReference>
<evidence type="ECO:0000256" key="3">
    <source>
        <dbReference type="ARBA" id="ARBA00022729"/>
    </source>
</evidence>
<feature type="signal peptide" evidence="4">
    <location>
        <begin position="1"/>
        <end position="21"/>
    </location>
</feature>
<dbReference type="EMBL" id="JAGYWB010000011">
    <property type="protein sequence ID" value="KAI0504579.1"/>
    <property type="molecule type" value="Genomic_DNA"/>
</dbReference>
<proteinExistence type="predicted"/>
<reference evidence="6" key="1">
    <citation type="journal article" date="2022" name="Front. Genet.">
        <title>Chromosome-Scale Assembly of the Dendrobium nobile Genome Provides Insights Into the Molecular Mechanism of the Biosynthesis of the Medicinal Active Ingredient of Dendrobium.</title>
        <authorList>
            <person name="Xu Q."/>
            <person name="Niu S.-C."/>
            <person name="Li K.-L."/>
            <person name="Zheng P.-J."/>
            <person name="Zhang X.-J."/>
            <person name="Jia Y."/>
            <person name="Liu Y."/>
            <person name="Niu Y.-X."/>
            <person name="Yu L.-H."/>
            <person name="Chen D.-F."/>
            <person name="Zhang G.-Q."/>
        </authorList>
    </citation>
    <scope>NUCLEOTIDE SEQUENCE</scope>
    <source>
        <tissue evidence="6">Leaf</tissue>
    </source>
</reference>
<dbReference type="AlphaFoldDB" id="A0A8T3B730"/>
<evidence type="ECO:0000313" key="6">
    <source>
        <dbReference type="EMBL" id="KAI0504579.1"/>
    </source>
</evidence>
<dbReference type="CDD" id="cd22269">
    <property type="entry name" value="DPBB_EG45-like"/>
    <property type="match status" value="1"/>
</dbReference>
<dbReference type="InterPro" id="IPR036908">
    <property type="entry name" value="RlpA-like_sf"/>
</dbReference>
<dbReference type="FunFam" id="2.40.40.10:FF:000005">
    <property type="entry name" value="Barwin-related endoglucanase"/>
    <property type="match status" value="1"/>
</dbReference>
<dbReference type="Proteomes" id="UP000829196">
    <property type="component" value="Unassembled WGS sequence"/>
</dbReference>
<dbReference type="SUPFAM" id="SSF50685">
    <property type="entry name" value="Barwin-like endoglucanases"/>
    <property type="match status" value="1"/>
</dbReference>
<dbReference type="InterPro" id="IPR009009">
    <property type="entry name" value="RlpA-like_DPBB"/>
</dbReference>
<dbReference type="GO" id="GO:0009627">
    <property type="term" value="P:systemic acquired resistance"/>
    <property type="evidence" value="ECO:0007669"/>
    <property type="project" value="InterPro"/>
</dbReference>